<feature type="non-terminal residue" evidence="2">
    <location>
        <position position="1"/>
    </location>
</feature>
<proteinExistence type="predicted"/>
<gene>
    <name evidence="2" type="ORF">PoB_001319000</name>
</gene>
<organism evidence="2 3">
    <name type="scientific">Plakobranchus ocellatus</name>
    <dbReference type="NCBI Taxonomy" id="259542"/>
    <lineage>
        <taxon>Eukaryota</taxon>
        <taxon>Metazoa</taxon>
        <taxon>Spiralia</taxon>
        <taxon>Lophotrochozoa</taxon>
        <taxon>Mollusca</taxon>
        <taxon>Gastropoda</taxon>
        <taxon>Heterobranchia</taxon>
        <taxon>Euthyneura</taxon>
        <taxon>Panpulmonata</taxon>
        <taxon>Sacoglossa</taxon>
        <taxon>Placobranchoidea</taxon>
        <taxon>Plakobranchidae</taxon>
        <taxon>Plakobranchus</taxon>
    </lineage>
</organism>
<name>A0AAV3YV17_9GAST</name>
<evidence type="ECO:0000313" key="3">
    <source>
        <dbReference type="Proteomes" id="UP000735302"/>
    </source>
</evidence>
<dbReference type="Proteomes" id="UP000735302">
    <property type="component" value="Unassembled WGS sequence"/>
</dbReference>
<dbReference type="AlphaFoldDB" id="A0AAV3YV17"/>
<feature type="region of interest" description="Disordered" evidence="1">
    <location>
        <begin position="1"/>
        <end position="30"/>
    </location>
</feature>
<evidence type="ECO:0000256" key="1">
    <source>
        <dbReference type="SAM" id="MobiDB-lite"/>
    </source>
</evidence>
<evidence type="ECO:0000313" key="2">
    <source>
        <dbReference type="EMBL" id="GFN86684.1"/>
    </source>
</evidence>
<reference evidence="2 3" key="1">
    <citation type="journal article" date="2021" name="Elife">
        <title>Chloroplast acquisition without the gene transfer in kleptoplastic sea slugs, Plakobranchus ocellatus.</title>
        <authorList>
            <person name="Maeda T."/>
            <person name="Takahashi S."/>
            <person name="Yoshida T."/>
            <person name="Shimamura S."/>
            <person name="Takaki Y."/>
            <person name="Nagai Y."/>
            <person name="Toyoda A."/>
            <person name="Suzuki Y."/>
            <person name="Arimoto A."/>
            <person name="Ishii H."/>
            <person name="Satoh N."/>
            <person name="Nishiyama T."/>
            <person name="Hasebe M."/>
            <person name="Maruyama T."/>
            <person name="Minagawa J."/>
            <person name="Obokata J."/>
            <person name="Shigenobu S."/>
        </authorList>
    </citation>
    <scope>NUCLEOTIDE SEQUENCE [LARGE SCALE GENOMIC DNA]</scope>
</reference>
<comment type="caution">
    <text evidence="2">The sequence shown here is derived from an EMBL/GenBank/DDBJ whole genome shotgun (WGS) entry which is preliminary data.</text>
</comment>
<protein>
    <submittedName>
        <fullName evidence="2">Uncharacterized protein</fullName>
    </submittedName>
</protein>
<sequence length="57" mass="6204">QPAPSTVMEAQSCHRNGPTERTPCDHKSAEASHLNVDDLEFDSMSATNHLSLDDTHA</sequence>
<keyword evidence="3" id="KW-1185">Reference proteome</keyword>
<dbReference type="EMBL" id="BLXT01001586">
    <property type="protein sequence ID" value="GFN86684.1"/>
    <property type="molecule type" value="Genomic_DNA"/>
</dbReference>
<accession>A0AAV3YV17</accession>